<evidence type="ECO:0008006" key="4">
    <source>
        <dbReference type="Google" id="ProtNLM"/>
    </source>
</evidence>
<feature type="signal peptide" evidence="1">
    <location>
        <begin position="1"/>
        <end position="18"/>
    </location>
</feature>
<organism evidence="2 3">
    <name type="scientific">Pseudokineococcus marinus</name>
    <dbReference type="NCBI Taxonomy" id="351215"/>
    <lineage>
        <taxon>Bacteria</taxon>
        <taxon>Bacillati</taxon>
        <taxon>Actinomycetota</taxon>
        <taxon>Actinomycetes</taxon>
        <taxon>Kineosporiales</taxon>
        <taxon>Kineosporiaceae</taxon>
        <taxon>Pseudokineococcus</taxon>
    </lineage>
</organism>
<dbReference type="InterPro" id="IPR053161">
    <property type="entry name" value="Ulvan_degrading_GH"/>
</dbReference>
<gene>
    <name evidence="2" type="ORF">HLB09_01310</name>
</gene>
<proteinExistence type="predicted"/>
<name>A0A849BKY2_9ACTN</name>
<dbReference type="EMBL" id="JABEMA010000007">
    <property type="protein sequence ID" value="NNH21747.1"/>
    <property type="molecule type" value="Genomic_DNA"/>
</dbReference>
<dbReference type="Proteomes" id="UP000555552">
    <property type="component" value="Unassembled WGS sequence"/>
</dbReference>
<evidence type="ECO:0000256" key="1">
    <source>
        <dbReference type="SAM" id="SignalP"/>
    </source>
</evidence>
<accession>A0A849BKY2</accession>
<dbReference type="Pfam" id="PF17132">
    <property type="entry name" value="Glyco_hydro_106"/>
    <property type="match status" value="1"/>
</dbReference>
<dbReference type="InterPro" id="IPR008979">
    <property type="entry name" value="Galactose-bd-like_sf"/>
</dbReference>
<evidence type="ECO:0000313" key="3">
    <source>
        <dbReference type="Proteomes" id="UP000555552"/>
    </source>
</evidence>
<protein>
    <recommendedName>
        <fullName evidence="4">Alpha-L-rhamnosidase</fullName>
    </recommendedName>
</protein>
<reference evidence="2 3" key="1">
    <citation type="submission" date="2020-05" db="EMBL/GenBank/DDBJ databases">
        <title>MicrobeNet Type strains.</title>
        <authorList>
            <person name="Nicholson A.C."/>
        </authorList>
    </citation>
    <scope>NUCLEOTIDE SEQUENCE [LARGE SCALE GENOMIC DNA]</scope>
    <source>
        <strain evidence="2 3">JCM 14547</strain>
    </source>
</reference>
<comment type="caution">
    <text evidence="2">The sequence shown here is derived from an EMBL/GenBank/DDBJ whole genome shotgun (WGS) entry which is preliminary data.</text>
</comment>
<keyword evidence="1" id="KW-0732">Signal</keyword>
<dbReference type="AlphaFoldDB" id="A0A849BKY2"/>
<keyword evidence="3" id="KW-1185">Reference proteome</keyword>
<dbReference type="PANTHER" id="PTHR36848">
    <property type="entry name" value="DNA-BINDING PROTEIN (PUTATIVE SECRETED PROTEIN)-RELATED"/>
    <property type="match status" value="1"/>
</dbReference>
<dbReference type="SUPFAM" id="SSF49785">
    <property type="entry name" value="Galactose-binding domain-like"/>
    <property type="match status" value="1"/>
</dbReference>
<sequence length="1016" mass="109985">MKRSIVMVLATATSAVMAATMTTGVAARPAQAPAEAAPAARGDAAPAASTLLDTGLEDPLTHPGTFAEPPEEVRPRTRWWWGETLTPERTRAEVDSLHEAGFGGFEVAFDADEWATQEQRDNLRVAVDRANELGMSVDVTLGAAWPIRTPNTGAGTGLSQTELIYGRADVAGGSTFDGPLPRPFDDPENEKQGRVVGVSAARVLERHEPARLLPEEQQPRFGNPIAGPERSTVLDPDSLVDLTDEVEGDALTWTAPEGDWIVFAYWARDAEESVMNHFYAESARAAGEYLVENEIGPENVEALRQAGGALFEDSLEHSAVSLYWSPDMAEQFKERRGYSPTKYLPLMYEHGMTNYWVPGPADEPVPDFDTPDADGEKVRDDYYTTITDLYVDAHMLAFQDWADGFGMDFKNQVAYGLPLEPVRSARELAQDGGRVESESFNSGDRIPWDQEDNPLWRYSLDHQRTLVGGAHQGGATRISTELGAQYFKTYEFNLADYKGFMDKEWAAGITLPFLHGYQYDTGEDRWPGTTRFGDVTAESWNDDFPQHQHWPGLTDYWARGTYVLEAGTPRTDVAVYRDGFLTTTARGRNPLRDEYGAPRKLYDTAPLEREGYSVQYLDPQGIVDEAAGRRGVLFPGSSSYRALVLDTEDITEESAQALVSQARRGLHVVVVGDAPSRASSLEGGDVADRRVRRNMDRLLGMDTVMQVATPAEVASALEGAGVVPRVAMDDSPVLTQARQTAETDYYYLYNPSTDAVEVTPSFASVGAPSTMDLADGSITPLGQFSQADGRTTVPLRLDGLGSAVIAFDRDAQPGPHVTSTDEVLDVRVTGDGLVLRATRSGVHEVALADGSTTRAVVDEPAAPYAGIGPRSWDLSLDRSGPEGVEDVALSLPNGFLQDWRDIEGLQDAAGVATYTGTFSAPSELFAEGAGAYLSLGEVHGSVKVRLNGELVAPDSVAGRQVDVSSLLVEGENELSIELASTLRNAVTAINGTSARTQAQGLLGPVQLIPYASTPLG</sequence>
<feature type="chain" id="PRO_5038621857" description="Alpha-L-rhamnosidase" evidence="1">
    <location>
        <begin position="19"/>
        <end position="1016"/>
    </location>
</feature>
<dbReference type="Gene3D" id="2.60.120.260">
    <property type="entry name" value="Galactose-binding domain-like"/>
    <property type="match status" value="1"/>
</dbReference>
<dbReference type="PANTHER" id="PTHR36848:SF2">
    <property type="entry name" value="SECRETED PROTEIN"/>
    <property type="match status" value="1"/>
</dbReference>
<evidence type="ECO:0000313" key="2">
    <source>
        <dbReference type="EMBL" id="NNH21747.1"/>
    </source>
</evidence>